<protein>
    <recommendedName>
        <fullName evidence="3">ABC transporter domain-containing protein</fullName>
    </recommendedName>
</protein>
<dbReference type="GO" id="GO:0006357">
    <property type="term" value="P:regulation of transcription by RNA polymerase II"/>
    <property type="evidence" value="ECO:0007669"/>
    <property type="project" value="EnsemblFungi"/>
</dbReference>
<dbReference type="PROSITE" id="PS50893">
    <property type="entry name" value="ABC_TRANSPORTER_2"/>
    <property type="match status" value="1"/>
</dbReference>
<dbReference type="Gene3D" id="3.40.50.300">
    <property type="entry name" value="P-loop containing nucleotide triphosphate hydrolases"/>
    <property type="match status" value="1"/>
</dbReference>
<dbReference type="InterPro" id="IPR027417">
    <property type="entry name" value="P-loop_NTPase"/>
</dbReference>
<evidence type="ECO:0000313" key="5">
    <source>
        <dbReference type="Proteomes" id="UP000005666"/>
    </source>
</evidence>
<dbReference type="InterPro" id="IPR003593">
    <property type="entry name" value="AAA+_ATPase"/>
</dbReference>
<evidence type="ECO:0000256" key="2">
    <source>
        <dbReference type="ARBA" id="ARBA00022840"/>
    </source>
</evidence>
<dbReference type="STRING" id="1071381.G8BS68"/>
<dbReference type="PANTHER" id="PTHR43158">
    <property type="entry name" value="SKFA PEPTIDE EXPORT ATP-BINDING PROTEIN SKFE"/>
    <property type="match status" value="1"/>
</dbReference>
<dbReference type="GO" id="GO:0030014">
    <property type="term" value="C:CCR4-NOT complex"/>
    <property type="evidence" value="ECO:0007669"/>
    <property type="project" value="EnsemblFungi"/>
</dbReference>
<keyword evidence="2" id="KW-0067">ATP-binding</keyword>
<accession>G8BS68</accession>
<dbReference type="PANTHER" id="PTHR43158:SF2">
    <property type="entry name" value="SKFA PEPTIDE EXPORT ATP-BINDING PROTEIN SKFE"/>
    <property type="match status" value="1"/>
</dbReference>
<keyword evidence="1" id="KW-0547">Nucleotide-binding</keyword>
<dbReference type="Proteomes" id="UP000005666">
    <property type="component" value="Chromosome 4"/>
</dbReference>
<dbReference type="OrthoDB" id="6512918at2759"/>
<dbReference type="GeneID" id="11534424"/>
<dbReference type="OMA" id="YLGTEWV"/>
<dbReference type="KEGG" id="tpf:TPHA_0D00450"/>
<evidence type="ECO:0000256" key="1">
    <source>
        <dbReference type="ARBA" id="ARBA00022741"/>
    </source>
</evidence>
<dbReference type="Pfam" id="PF00005">
    <property type="entry name" value="ABC_tran"/>
    <property type="match status" value="1"/>
</dbReference>
<dbReference type="InterPro" id="IPR003439">
    <property type="entry name" value="ABC_transporter-like_ATP-bd"/>
</dbReference>
<name>G8BS68_TETPH</name>
<dbReference type="SUPFAM" id="SSF52540">
    <property type="entry name" value="P-loop containing nucleoside triphosphate hydrolases"/>
    <property type="match status" value="1"/>
</dbReference>
<dbReference type="RefSeq" id="XP_003685123.1">
    <property type="nucleotide sequence ID" value="XM_003685075.1"/>
</dbReference>
<dbReference type="SMART" id="SM00382">
    <property type="entry name" value="AAA"/>
    <property type="match status" value="1"/>
</dbReference>
<feature type="domain" description="ABC transporter" evidence="3">
    <location>
        <begin position="7"/>
        <end position="241"/>
    </location>
</feature>
<sequence length="278" mass="31399">MSTSLAVKIDHLTYTFPQQAAPALHDVSLEIPWHTRTLLVGCNGAGKSTILRLLSGKHLCLGGNILVNDHNPFSPLPLDGDAGDVVNCVYLGLEWAHMEIINRDVRVSELLDSIGFAHFEQRGRELLQILEVDTHWRMHMLSDGQKRRVQLVMGLLKPWRVLLLDEVTVDLDVIGRSRLLAFLEHETQRRRCSVLYATHIFDGLNSWPHRVLHLDRGRIVDSLALPADVQFTAARDAEVAENRDTAGHRDTKPTLTVPKSDSLHPLALHWLARDRDRT</sequence>
<dbReference type="AlphaFoldDB" id="G8BS68"/>
<dbReference type="HOGENOM" id="CLU_057592_3_0_1"/>
<evidence type="ECO:0000313" key="4">
    <source>
        <dbReference type="EMBL" id="CCE62689.1"/>
    </source>
</evidence>
<dbReference type="eggNOG" id="KOG2355">
    <property type="taxonomic scope" value="Eukaryota"/>
</dbReference>
<organism evidence="4 5">
    <name type="scientific">Tetrapisispora phaffii (strain ATCC 24235 / CBS 4417 / NBRC 1672 / NRRL Y-8282 / UCD 70-5)</name>
    <name type="common">Yeast</name>
    <name type="synonym">Fabospora phaffii</name>
    <dbReference type="NCBI Taxonomy" id="1071381"/>
    <lineage>
        <taxon>Eukaryota</taxon>
        <taxon>Fungi</taxon>
        <taxon>Dikarya</taxon>
        <taxon>Ascomycota</taxon>
        <taxon>Saccharomycotina</taxon>
        <taxon>Saccharomycetes</taxon>
        <taxon>Saccharomycetales</taxon>
        <taxon>Saccharomycetaceae</taxon>
        <taxon>Tetrapisispora</taxon>
    </lineage>
</organism>
<dbReference type="EMBL" id="HE612859">
    <property type="protein sequence ID" value="CCE62689.1"/>
    <property type="molecule type" value="Genomic_DNA"/>
</dbReference>
<reference evidence="4 5" key="1">
    <citation type="journal article" date="2011" name="Proc. Natl. Acad. Sci. U.S.A.">
        <title>Evolutionary erosion of yeast sex chromosomes by mating-type switching accidents.</title>
        <authorList>
            <person name="Gordon J.L."/>
            <person name="Armisen D."/>
            <person name="Proux-Wera E."/>
            <person name="Oheigeartaigh S.S."/>
            <person name="Byrne K.P."/>
            <person name="Wolfe K.H."/>
        </authorList>
    </citation>
    <scope>NUCLEOTIDE SEQUENCE [LARGE SCALE GENOMIC DNA]</scope>
    <source>
        <strain evidence="5">ATCC 24235 / CBS 4417 / NBRC 1672 / NRRL Y-8282 / UCD 70-5</strain>
    </source>
</reference>
<dbReference type="GO" id="GO:0005524">
    <property type="term" value="F:ATP binding"/>
    <property type="evidence" value="ECO:0007669"/>
    <property type="project" value="UniProtKB-KW"/>
</dbReference>
<gene>
    <name evidence="4" type="primary">TPHA0D00450</name>
    <name evidence="4" type="ordered locus">TPHA_0D00450</name>
</gene>
<evidence type="ECO:0000259" key="3">
    <source>
        <dbReference type="PROSITE" id="PS50893"/>
    </source>
</evidence>
<keyword evidence="5" id="KW-1185">Reference proteome</keyword>
<proteinExistence type="predicted"/>
<dbReference type="GO" id="GO:0016887">
    <property type="term" value="F:ATP hydrolysis activity"/>
    <property type="evidence" value="ECO:0007669"/>
    <property type="project" value="InterPro"/>
</dbReference>